<dbReference type="InterPro" id="IPR036390">
    <property type="entry name" value="WH_DNA-bd_sf"/>
</dbReference>
<dbReference type="InterPro" id="IPR013196">
    <property type="entry name" value="HTH_11"/>
</dbReference>
<evidence type="ECO:0000313" key="3">
    <source>
        <dbReference type="EMBL" id="MEQ2554135.1"/>
    </source>
</evidence>
<dbReference type="Proteomes" id="UP001546774">
    <property type="component" value="Unassembled WGS sequence"/>
</dbReference>
<dbReference type="InterPro" id="IPR035922">
    <property type="entry name" value="3H_dom_sf"/>
</dbReference>
<evidence type="ECO:0000313" key="4">
    <source>
        <dbReference type="Proteomes" id="UP001546774"/>
    </source>
</evidence>
<dbReference type="EMBL" id="JBBMFS010000002">
    <property type="protein sequence ID" value="MEQ2554135.1"/>
    <property type="molecule type" value="Genomic_DNA"/>
</dbReference>
<gene>
    <name evidence="3" type="ORF">WMO37_03770</name>
</gene>
<dbReference type="Gene3D" id="3.30.1340.20">
    <property type="entry name" value="3H domain"/>
    <property type="match status" value="1"/>
</dbReference>
<dbReference type="PIRSF" id="PIRSF037847">
    <property type="entry name" value="NiaR"/>
    <property type="match status" value="1"/>
</dbReference>
<dbReference type="Gene3D" id="1.10.10.10">
    <property type="entry name" value="Winged helix-like DNA-binding domain superfamily/Winged helix DNA-binding domain"/>
    <property type="match status" value="1"/>
</dbReference>
<dbReference type="PANTHER" id="PTHR40068:SF1">
    <property type="entry name" value="TRANSCRIPTION REPRESSOR NIAR-RELATED"/>
    <property type="match status" value="1"/>
</dbReference>
<feature type="domain" description="Helix-turn-helix type 11" evidence="2">
    <location>
        <begin position="6"/>
        <end position="58"/>
    </location>
</feature>
<dbReference type="InterPro" id="IPR004173">
    <property type="entry name" value="3H_domain"/>
</dbReference>
<dbReference type="PANTHER" id="PTHR40068">
    <property type="entry name" value="TRANSCRIPTION REPRESSOR NIAR-RELATED"/>
    <property type="match status" value="1"/>
</dbReference>
<dbReference type="SUPFAM" id="SSF46785">
    <property type="entry name" value="Winged helix' DNA-binding domain"/>
    <property type="match status" value="1"/>
</dbReference>
<dbReference type="SUPFAM" id="SSF75500">
    <property type="entry name" value="Putative transcriptional regulator TM1602, C-terminal domain"/>
    <property type="match status" value="1"/>
</dbReference>
<organism evidence="3 4">
    <name type="scientific">Lachnospira intestinalis</name>
    <dbReference type="NCBI Taxonomy" id="3133158"/>
    <lineage>
        <taxon>Bacteria</taxon>
        <taxon>Bacillati</taxon>
        <taxon>Bacillota</taxon>
        <taxon>Clostridia</taxon>
        <taxon>Lachnospirales</taxon>
        <taxon>Lachnospiraceae</taxon>
        <taxon>Lachnospira</taxon>
    </lineage>
</organism>
<keyword evidence="4" id="KW-1185">Reference proteome</keyword>
<protein>
    <submittedName>
        <fullName evidence="3">Transcription repressor NadR</fullName>
    </submittedName>
</protein>
<sequence>MNGEERREKLVELLKNTESPLSGTRLSRLLHVSRQVIVNDIALLRAANVDILSTNKGYLLSAPVSSTRVFKVCHATEDFEREMQTIIDAGGKIQDIIIEHPVYGKISAPLEIYSRNDIVKFKEKMQSGNAVPLCDITSGVHYHTILAYSDEILDDVAAALKSNGFLLSR</sequence>
<name>A0ABV1H363_9FIRM</name>
<evidence type="ECO:0000259" key="1">
    <source>
        <dbReference type="Pfam" id="PF02829"/>
    </source>
</evidence>
<dbReference type="Pfam" id="PF08279">
    <property type="entry name" value="HTH_11"/>
    <property type="match status" value="1"/>
</dbReference>
<accession>A0ABV1H363</accession>
<evidence type="ECO:0000259" key="2">
    <source>
        <dbReference type="Pfam" id="PF08279"/>
    </source>
</evidence>
<reference evidence="3" key="1">
    <citation type="submission" date="2024-03" db="EMBL/GenBank/DDBJ databases">
        <title>Human intestinal bacterial collection.</title>
        <authorList>
            <person name="Pauvert C."/>
            <person name="Hitch T.C.A."/>
            <person name="Clavel T."/>
        </authorList>
    </citation>
    <scope>NUCLEOTIDE SEQUENCE [LARGE SCALE GENOMIC DNA]</scope>
    <source>
        <strain evidence="3">CLA-AA-H89B</strain>
    </source>
</reference>
<proteinExistence type="predicted"/>
<dbReference type="InterPro" id="IPR026043">
    <property type="entry name" value="NadR"/>
</dbReference>
<dbReference type="InterPro" id="IPR036388">
    <property type="entry name" value="WH-like_DNA-bd_sf"/>
</dbReference>
<dbReference type="Pfam" id="PF02829">
    <property type="entry name" value="3H"/>
    <property type="match status" value="1"/>
</dbReference>
<comment type="caution">
    <text evidence="3">The sequence shown here is derived from an EMBL/GenBank/DDBJ whole genome shotgun (WGS) entry which is preliminary data.</text>
</comment>
<feature type="domain" description="3H" evidence="1">
    <location>
        <begin position="71"/>
        <end position="166"/>
    </location>
</feature>